<protein>
    <recommendedName>
        <fullName evidence="3">ArsR family transcriptional regulator</fullName>
    </recommendedName>
</protein>
<evidence type="ECO:0000313" key="1">
    <source>
        <dbReference type="EMBL" id="RXF75068.1"/>
    </source>
</evidence>
<sequence>MTTEFARHLEEDARLVILRELSAQVNNTLNESTVTDVLELWGHNRSREWVRTQIRKLGELGAVRVTDRNGFLICELTQAGMDHVSRRSVIDGVKRPTLR</sequence>
<reference evidence="1 2" key="1">
    <citation type="submission" date="2018-12" db="EMBL/GenBank/DDBJ databases">
        <title>bacterium Hansschlegelia zhihuaiae S113.</title>
        <authorList>
            <person name="He J."/>
        </authorList>
    </citation>
    <scope>NUCLEOTIDE SEQUENCE [LARGE SCALE GENOMIC DNA]</scope>
    <source>
        <strain evidence="1 2">S 113</strain>
    </source>
</reference>
<dbReference type="OrthoDB" id="7858662at2"/>
<evidence type="ECO:0008006" key="3">
    <source>
        <dbReference type="Google" id="ProtNLM"/>
    </source>
</evidence>
<organism evidence="1 2">
    <name type="scientific">Hansschlegelia zhihuaiae</name>
    <dbReference type="NCBI Taxonomy" id="405005"/>
    <lineage>
        <taxon>Bacteria</taxon>
        <taxon>Pseudomonadati</taxon>
        <taxon>Pseudomonadota</taxon>
        <taxon>Alphaproteobacteria</taxon>
        <taxon>Hyphomicrobiales</taxon>
        <taxon>Methylopilaceae</taxon>
        <taxon>Hansschlegelia</taxon>
    </lineage>
</organism>
<proteinExistence type="predicted"/>
<comment type="caution">
    <text evidence="1">The sequence shown here is derived from an EMBL/GenBank/DDBJ whole genome shotgun (WGS) entry which is preliminary data.</text>
</comment>
<dbReference type="AlphaFoldDB" id="A0A4Q0MMT6"/>
<name>A0A4Q0MMT6_9HYPH</name>
<dbReference type="EMBL" id="RYFI01000002">
    <property type="protein sequence ID" value="RXF75068.1"/>
    <property type="molecule type" value="Genomic_DNA"/>
</dbReference>
<dbReference type="Proteomes" id="UP000289708">
    <property type="component" value="Unassembled WGS sequence"/>
</dbReference>
<accession>A0A4Q0MMT6</accession>
<gene>
    <name evidence="1" type="ORF">EK403_03195</name>
</gene>
<dbReference type="RefSeq" id="WP_128776058.1">
    <property type="nucleotide sequence ID" value="NZ_RYFI01000002.1"/>
</dbReference>
<evidence type="ECO:0000313" key="2">
    <source>
        <dbReference type="Proteomes" id="UP000289708"/>
    </source>
</evidence>
<keyword evidence="2" id="KW-1185">Reference proteome</keyword>